<reference evidence="4 5" key="1">
    <citation type="submission" date="2019-11" db="EMBL/GenBank/DDBJ databases">
        <authorList>
            <person name="Dong K."/>
        </authorList>
    </citation>
    <scope>NUCLEOTIDE SEQUENCE [LARGE SCALE GENOMIC DNA]</scope>
    <source>
        <strain evidence="4 5">NBRC 112902</strain>
    </source>
</reference>
<proteinExistence type="predicted"/>
<evidence type="ECO:0000256" key="1">
    <source>
        <dbReference type="ARBA" id="ARBA00022729"/>
    </source>
</evidence>
<dbReference type="Pfam" id="PF13505">
    <property type="entry name" value="OMP_b-brl"/>
    <property type="match status" value="1"/>
</dbReference>
<dbReference type="OrthoDB" id="6555107at2"/>
<comment type="caution">
    <text evidence="4">The sequence shown here is derived from an EMBL/GenBank/DDBJ whole genome shotgun (WGS) entry which is preliminary data.</text>
</comment>
<keyword evidence="1 2" id="KW-0732">Signal</keyword>
<protein>
    <submittedName>
        <fullName evidence="4">Outer membrane beta-barrel protein</fullName>
    </submittedName>
</protein>
<keyword evidence="5" id="KW-1185">Reference proteome</keyword>
<evidence type="ECO:0000313" key="5">
    <source>
        <dbReference type="Proteomes" id="UP000449846"/>
    </source>
</evidence>
<feature type="signal peptide" evidence="2">
    <location>
        <begin position="1"/>
        <end position="31"/>
    </location>
</feature>
<accession>A0A844HR37</accession>
<dbReference type="EMBL" id="WMIG01000017">
    <property type="protein sequence ID" value="MTH61528.1"/>
    <property type="molecule type" value="Genomic_DNA"/>
</dbReference>
<gene>
    <name evidence="4" type="ORF">GL300_20135</name>
</gene>
<dbReference type="InterPro" id="IPR011250">
    <property type="entry name" value="OMP/PagP_B-barrel"/>
</dbReference>
<evidence type="ECO:0000313" key="4">
    <source>
        <dbReference type="EMBL" id="MTH61528.1"/>
    </source>
</evidence>
<organism evidence="4 5">
    <name type="scientific">Paracoccus litorisediminis</name>
    <dbReference type="NCBI Taxonomy" id="2006130"/>
    <lineage>
        <taxon>Bacteria</taxon>
        <taxon>Pseudomonadati</taxon>
        <taxon>Pseudomonadota</taxon>
        <taxon>Alphaproteobacteria</taxon>
        <taxon>Rhodobacterales</taxon>
        <taxon>Paracoccaceae</taxon>
        <taxon>Paracoccus</taxon>
    </lineage>
</organism>
<feature type="chain" id="PRO_5032879824" evidence="2">
    <location>
        <begin position="32"/>
        <end position="255"/>
    </location>
</feature>
<dbReference type="SUPFAM" id="SSF56925">
    <property type="entry name" value="OMPA-like"/>
    <property type="match status" value="1"/>
</dbReference>
<evidence type="ECO:0000256" key="2">
    <source>
        <dbReference type="SAM" id="SignalP"/>
    </source>
</evidence>
<sequence length="255" mass="27855">MGQRLGSRWRMRMTKFAILLLGLISADGAAAQDADWTYKATIYGWFPGMSSSVDTRFGTVEADSSSSDALSDLDMAFMGSFSAQYGRWAFIGDLLYSDLSSSQDTPFALYGDGTVDVKTTAISGYVLYRVVENPQMLLDLGAGFRHFDVDVDVALSPGRRPAASQSFNGSWTDPLIAARLSVPINDNWFLSGFADWGGSGGDDETWQIYAGVGYAFDEKWSTQFGYRHMEISKELDGPDMSIGMGGPVLALTYNF</sequence>
<dbReference type="AlphaFoldDB" id="A0A844HR37"/>
<name>A0A844HR37_9RHOB</name>
<dbReference type="Proteomes" id="UP000449846">
    <property type="component" value="Unassembled WGS sequence"/>
</dbReference>
<dbReference type="InterPro" id="IPR027385">
    <property type="entry name" value="Beta-barrel_OMP"/>
</dbReference>
<feature type="domain" description="Outer membrane protein beta-barrel" evidence="3">
    <location>
        <begin position="16"/>
        <end position="241"/>
    </location>
</feature>
<dbReference type="Gene3D" id="2.40.160.20">
    <property type="match status" value="1"/>
</dbReference>
<evidence type="ECO:0000259" key="3">
    <source>
        <dbReference type="Pfam" id="PF13505"/>
    </source>
</evidence>